<dbReference type="GO" id="GO:0016740">
    <property type="term" value="F:transferase activity"/>
    <property type="evidence" value="ECO:0007669"/>
    <property type="project" value="UniProtKB-KW"/>
</dbReference>
<keyword evidence="4" id="KW-1185">Reference proteome</keyword>
<evidence type="ECO:0000313" key="3">
    <source>
        <dbReference type="EMBL" id="MFD1562775.1"/>
    </source>
</evidence>
<evidence type="ECO:0000256" key="1">
    <source>
        <dbReference type="SAM" id="Phobius"/>
    </source>
</evidence>
<feature type="transmembrane region" description="Helical" evidence="1">
    <location>
        <begin position="7"/>
        <end position="26"/>
    </location>
</feature>
<name>A0ABD6BDD3_9EURY</name>
<feature type="domain" description="Bacterial sugar transferase" evidence="2">
    <location>
        <begin position="281"/>
        <end position="459"/>
    </location>
</feature>
<keyword evidence="1" id="KW-0812">Transmembrane</keyword>
<evidence type="ECO:0000313" key="4">
    <source>
        <dbReference type="Proteomes" id="UP001597076"/>
    </source>
</evidence>
<gene>
    <name evidence="3" type="ORF">ACFR99_04330</name>
</gene>
<feature type="transmembrane region" description="Helical" evidence="1">
    <location>
        <begin position="113"/>
        <end position="134"/>
    </location>
</feature>
<dbReference type="Pfam" id="PF02397">
    <property type="entry name" value="Bac_transf"/>
    <property type="match status" value="1"/>
</dbReference>
<proteinExistence type="predicted"/>
<accession>A0ABD6BDD3</accession>
<protein>
    <submittedName>
        <fullName evidence="3">Sugar transferase</fullName>
    </submittedName>
</protein>
<feature type="transmembrane region" description="Helical" evidence="1">
    <location>
        <begin position="55"/>
        <end position="74"/>
    </location>
</feature>
<reference evidence="3 4" key="1">
    <citation type="journal article" date="2019" name="Int. J. Syst. Evol. Microbiol.">
        <title>The Global Catalogue of Microorganisms (GCM) 10K type strain sequencing project: providing services to taxonomists for standard genome sequencing and annotation.</title>
        <authorList>
            <consortium name="The Broad Institute Genomics Platform"/>
            <consortium name="The Broad Institute Genome Sequencing Center for Infectious Disease"/>
            <person name="Wu L."/>
            <person name="Ma J."/>
        </authorList>
    </citation>
    <scope>NUCLEOTIDE SEQUENCE [LARGE SCALE GENOMIC DNA]</scope>
    <source>
        <strain evidence="3 4">CGMCC 1.12230</strain>
    </source>
</reference>
<dbReference type="RefSeq" id="WP_390284719.1">
    <property type="nucleotide sequence ID" value="NZ_JBHUDI010000003.1"/>
</dbReference>
<dbReference type="Proteomes" id="UP001597076">
    <property type="component" value="Unassembled WGS sequence"/>
</dbReference>
<dbReference type="AlphaFoldDB" id="A0ABD6BDD3"/>
<feature type="transmembrane region" description="Helical" evidence="1">
    <location>
        <begin position="286"/>
        <end position="307"/>
    </location>
</feature>
<dbReference type="InterPro" id="IPR003362">
    <property type="entry name" value="Bact_transf"/>
</dbReference>
<keyword evidence="1" id="KW-1133">Transmembrane helix</keyword>
<evidence type="ECO:0000259" key="2">
    <source>
        <dbReference type="Pfam" id="PF02397"/>
    </source>
</evidence>
<sequence length="467" mass="52049">MKRGNRYRILSATGVAGLTALAVLIANHRFPQRLFTTYVPFFNRLPITVLSGDELGRILLLSVGISSIALAPLYRPRPRRPIDTIVLVQRRVVVASLALATIGYFNWSHRLPRATLVLLTGTLAVLLPLWFLTVSRRPTDEPDRALIVGNDPAQIKQLSAETTLPYVGYLCPSTIVPRRDSHRQRLPVADGGEQIHELERFGGLTRLEDVLLANDIDTVVLAFEEANRGDLFGVLDTCYEHGVAAKVHRDYADDVLVSGAPTGTLVDVEVEPLDLQDHLLKRGFDVAFALAGLLAFAPLFAVIAVAIKLDSDGPVLYSQRRTAGLGGTLTVYKFRTMHPEGESPEPIDDDENDRITRVGQILRSTHLDELPQLWLIFVGKMSVVGPRPVWTDEETLLEAETDAWRKRWFVKPGLTGLAQVRDLGSTDPEAKLRSDLEYIRRQSFRLDISIVVRQIAMVFEDIVDFIQ</sequence>
<organism evidence="3 4">
    <name type="scientific">Haloarchaeobius amylolyticus</name>
    <dbReference type="NCBI Taxonomy" id="1198296"/>
    <lineage>
        <taxon>Archaea</taxon>
        <taxon>Methanobacteriati</taxon>
        <taxon>Methanobacteriota</taxon>
        <taxon>Stenosarchaea group</taxon>
        <taxon>Halobacteria</taxon>
        <taxon>Halobacteriales</taxon>
        <taxon>Halorubellaceae</taxon>
        <taxon>Haloarchaeobius</taxon>
    </lineage>
</organism>
<keyword evidence="1" id="KW-0472">Membrane</keyword>
<dbReference type="PANTHER" id="PTHR30576">
    <property type="entry name" value="COLANIC BIOSYNTHESIS UDP-GLUCOSE LIPID CARRIER TRANSFERASE"/>
    <property type="match status" value="1"/>
</dbReference>
<comment type="caution">
    <text evidence="3">The sequence shown here is derived from an EMBL/GenBank/DDBJ whole genome shotgun (WGS) entry which is preliminary data.</text>
</comment>
<dbReference type="EMBL" id="JBHUDI010000003">
    <property type="protein sequence ID" value="MFD1562775.1"/>
    <property type="molecule type" value="Genomic_DNA"/>
</dbReference>
<dbReference type="PANTHER" id="PTHR30576:SF0">
    <property type="entry name" value="UNDECAPRENYL-PHOSPHATE N-ACETYLGALACTOSAMINYL 1-PHOSPHATE TRANSFERASE-RELATED"/>
    <property type="match status" value="1"/>
</dbReference>
<keyword evidence="3" id="KW-0808">Transferase</keyword>
<feature type="transmembrane region" description="Helical" evidence="1">
    <location>
        <begin position="86"/>
        <end position="107"/>
    </location>
</feature>